<dbReference type="InterPro" id="IPR036922">
    <property type="entry name" value="Rieske_2Fe-2S_sf"/>
</dbReference>
<evidence type="ECO:0000313" key="4">
    <source>
        <dbReference type="Proteomes" id="UP001597546"/>
    </source>
</evidence>
<keyword evidence="4" id="KW-1185">Reference proteome</keyword>
<feature type="chain" id="PRO_5046401503" description="Rieske domain-containing protein" evidence="2">
    <location>
        <begin position="22"/>
        <end position="138"/>
    </location>
</feature>
<gene>
    <name evidence="3" type="ORF">ACFSSE_03075</name>
</gene>
<evidence type="ECO:0000256" key="2">
    <source>
        <dbReference type="SAM" id="SignalP"/>
    </source>
</evidence>
<dbReference type="Gene3D" id="2.102.10.10">
    <property type="entry name" value="Rieske [2Fe-2S] iron-sulphur domain"/>
    <property type="match status" value="1"/>
</dbReference>
<accession>A0ABW5TPI5</accession>
<dbReference type="RefSeq" id="WP_379040527.1">
    <property type="nucleotide sequence ID" value="NZ_JBHSKW010000005.1"/>
</dbReference>
<name>A0ABW5TPI5_9SPHI</name>
<evidence type="ECO:0000256" key="1">
    <source>
        <dbReference type="SAM" id="Phobius"/>
    </source>
</evidence>
<evidence type="ECO:0000313" key="3">
    <source>
        <dbReference type="EMBL" id="MFD2730673.1"/>
    </source>
</evidence>
<protein>
    <recommendedName>
        <fullName evidence="5">Rieske domain-containing protein</fullName>
    </recommendedName>
</protein>
<keyword evidence="1" id="KW-1133">Transmembrane helix</keyword>
<reference evidence="4" key="1">
    <citation type="journal article" date="2019" name="Int. J. Syst. Evol. Microbiol.">
        <title>The Global Catalogue of Microorganisms (GCM) 10K type strain sequencing project: providing services to taxonomists for standard genome sequencing and annotation.</title>
        <authorList>
            <consortium name="The Broad Institute Genomics Platform"/>
            <consortium name="The Broad Institute Genome Sequencing Center for Infectious Disease"/>
            <person name="Wu L."/>
            <person name="Ma J."/>
        </authorList>
    </citation>
    <scope>NUCLEOTIDE SEQUENCE [LARGE SCALE GENOMIC DNA]</scope>
    <source>
        <strain evidence="4">KCTC 42456</strain>
    </source>
</reference>
<keyword evidence="2" id="KW-0732">Signal</keyword>
<sequence>MKKLAICLFLFAAFITTSCNKDNIFIADVPVDIRIPANDFRFSILTSAGGAVTIPGGVAGIILYKKNNGQIVAYDRCSSFNPESKCAVNLNDPTITATDPCSGSIFLMEDGSSIKAPATRPLKQYLVNVTSSQITVIN</sequence>
<feature type="transmembrane region" description="Helical" evidence="1">
    <location>
        <begin position="44"/>
        <end position="64"/>
    </location>
</feature>
<evidence type="ECO:0008006" key="5">
    <source>
        <dbReference type="Google" id="ProtNLM"/>
    </source>
</evidence>
<keyword evidence="1" id="KW-0812">Transmembrane</keyword>
<dbReference type="EMBL" id="JBHULV010000008">
    <property type="protein sequence ID" value="MFD2730673.1"/>
    <property type="molecule type" value="Genomic_DNA"/>
</dbReference>
<keyword evidence="1" id="KW-0472">Membrane</keyword>
<comment type="caution">
    <text evidence="3">The sequence shown here is derived from an EMBL/GenBank/DDBJ whole genome shotgun (WGS) entry which is preliminary data.</text>
</comment>
<dbReference type="Proteomes" id="UP001597546">
    <property type="component" value="Unassembled WGS sequence"/>
</dbReference>
<organism evidence="3 4">
    <name type="scientific">Pedobacter alpinus</name>
    <dbReference type="NCBI Taxonomy" id="1590643"/>
    <lineage>
        <taxon>Bacteria</taxon>
        <taxon>Pseudomonadati</taxon>
        <taxon>Bacteroidota</taxon>
        <taxon>Sphingobacteriia</taxon>
        <taxon>Sphingobacteriales</taxon>
        <taxon>Sphingobacteriaceae</taxon>
        <taxon>Pedobacter</taxon>
    </lineage>
</organism>
<dbReference type="PROSITE" id="PS51257">
    <property type="entry name" value="PROKAR_LIPOPROTEIN"/>
    <property type="match status" value="1"/>
</dbReference>
<proteinExistence type="predicted"/>
<feature type="signal peptide" evidence="2">
    <location>
        <begin position="1"/>
        <end position="21"/>
    </location>
</feature>